<name>A0ABY6K8R2_9ARAC</name>
<dbReference type="PANTHER" id="PTHR15691">
    <property type="entry name" value="WASH COMPLEX SUBUNIT 5"/>
    <property type="match status" value="1"/>
</dbReference>
<proteinExistence type="inferred from homology"/>
<sequence>MIIMVGRRSNWWWQIGQMQLLRRQIGHELNTTSKFDSKLLASALHNFNSALLTDIEAHYADPSKPYPKEDSPLMYELTTYLDWTGLSEPLAKIYTTPRPMTHLSLFLFLFGISQLTTKLTFVRSLGGALVAKRPADSIDGLPFVVGVLTLLSQYHQDHKSHFLAYLGQYVRSNLDSSLG</sequence>
<evidence type="ECO:0000313" key="2">
    <source>
        <dbReference type="EMBL" id="UYV65163.1"/>
    </source>
</evidence>
<evidence type="ECO:0000256" key="1">
    <source>
        <dbReference type="ARBA" id="ARBA00006224"/>
    </source>
</evidence>
<keyword evidence="3" id="KW-1185">Reference proteome</keyword>
<evidence type="ECO:0000313" key="3">
    <source>
        <dbReference type="Proteomes" id="UP001235939"/>
    </source>
</evidence>
<accession>A0ABY6K8R2</accession>
<dbReference type="EMBL" id="CP092865">
    <property type="protein sequence ID" value="UYV65163.1"/>
    <property type="molecule type" value="Genomic_DNA"/>
</dbReference>
<dbReference type="PANTHER" id="PTHR15691:SF6">
    <property type="entry name" value="WASH COMPLEX SUBUNIT 5"/>
    <property type="match status" value="1"/>
</dbReference>
<comment type="similarity">
    <text evidence="1">Belongs to the strumpellin family.</text>
</comment>
<protein>
    <submittedName>
        <fullName evidence="2">KIAA0196</fullName>
    </submittedName>
</protein>
<dbReference type="Pfam" id="PF10266">
    <property type="entry name" value="Strumpellin"/>
    <property type="match status" value="1"/>
</dbReference>
<dbReference type="InterPro" id="IPR019393">
    <property type="entry name" value="WASH_strumpellin"/>
</dbReference>
<reference evidence="2 3" key="1">
    <citation type="submission" date="2022-01" db="EMBL/GenBank/DDBJ databases">
        <title>A chromosomal length assembly of Cordylochernes scorpioides.</title>
        <authorList>
            <person name="Zeh D."/>
            <person name="Zeh J."/>
        </authorList>
    </citation>
    <scope>NUCLEOTIDE SEQUENCE [LARGE SCALE GENOMIC DNA]</scope>
    <source>
        <strain evidence="2">IN4F17</strain>
        <tissue evidence="2">Whole Body</tissue>
    </source>
</reference>
<organism evidence="2 3">
    <name type="scientific">Cordylochernes scorpioides</name>
    <dbReference type="NCBI Taxonomy" id="51811"/>
    <lineage>
        <taxon>Eukaryota</taxon>
        <taxon>Metazoa</taxon>
        <taxon>Ecdysozoa</taxon>
        <taxon>Arthropoda</taxon>
        <taxon>Chelicerata</taxon>
        <taxon>Arachnida</taxon>
        <taxon>Pseudoscorpiones</taxon>
        <taxon>Cheliferoidea</taxon>
        <taxon>Chernetidae</taxon>
        <taxon>Cordylochernes</taxon>
    </lineage>
</organism>
<gene>
    <name evidence="2" type="ORF">LAZ67_3003411</name>
</gene>
<dbReference type="Proteomes" id="UP001235939">
    <property type="component" value="Chromosome 03"/>
</dbReference>